<feature type="compositionally biased region" description="Basic and acidic residues" evidence="1">
    <location>
        <begin position="211"/>
        <end position="225"/>
    </location>
</feature>
<proteinExistence type="predicted"/>
<feature type="compositionally biased region" description="Basic and acidic residues" evidence="1">
    <location>
        <begin position="182"/>
        <end position="193"/>
    </location>
</feature>
<feature type="compositionally biased region" description="Basic and acidic residues" evidence="1">
    <location>
        <begin position="133"/>
        <end position="169"/>
    </location>
</feature>
<keyword evidence="2" id="KW-0472">Membrane</keyword>
<gene>
    <name evidence="3" type="ORF">CITCOLO1_LOCUS5057</name>
</gene>
<evidence type="ECO:0008006" key="5">
    <source>
        <dbReference type="Google" id="ProtNLM"/>
    </source>
</evidence>
<keyword evidence="2" id="KW-1133">Transmembrane helix</keyword>
<feature type="transmembrane region" description="Helical" evidence="2">
    <location>
        <begin position="398"/>
        <end position="415"/>
    </location>
</feature>
<reference evidence="3 4" key="1">
    <citation type="submission" date="2024-03" db="EMBL/GenBank/DDBJ databases">
        <authorList>
            <person name="Gkanogiannis A."/>
            <person name="Becerra Lopez-Lavalle L."/>
        </authorList>
    </citation>
    <scope>NUCLEOTIDE SEQUENCE [LARGE SCALE GENOMIC DNA]</scope>
</reference>
<protein>
    <recommendedName>
        <fullName evidence="5">SHSP domain-containing protein</fullName>
    </recommendedName>
</protein>
<name>A0ABP0Y314_9ROSI</name>
<sequence length="424" mass="46793">MDWFGKSTKVEGKNELESIGIRFQPIEFHPDRNEYELSIQLPGCPRDLVKLIYDKPSGKLKLQGKKRTTEFVHHFTVPTDCLATGIYGRFRGDVLRIIMPRLLSERPPSEGASSKQEDDDQKASSDPEATEQVGKEREKLPARLPESSRSDQKSTDKLREGGGKDRDNLPGRFPESTPSDQKSTDKLREGGGKDRKKLPARVPEPSPSDQKSTDKSTEGGRKDGGKSPAGVLLLPPPPSDQETTEKLRQRDNELVPEITASQPSVRELRENYQKNISQNAAKPPPPPPAPPRGTAPAPWNRIKNKIISRKEEKEDREPSSDRNKAEQGDVEPETSLVISQKKEVDTNAKIVAESEAKEKREEKKPSACGKGTLWVVAKVKETGKAAVAAAMKEENRPVVVIGAAVLALVVIGASWRSSSKKTKN</sequence>
<evidence type="ECO:0000313" key="3">
    <source>
        <dbReference type="EMBL" id="CAK9313343.1"/>
    </source>
</evidence>
<dbReference type="Gene3D" id="2.60.40.790">
    <property type="match status" value="1"/>
</dbReference>
<organism evidence="3 4">
    <name type="scientific">Citrullus colocynthis</name>
    <name type="common">colocynth</name>
    <dbReference type="NCBI Taxonomy" id="252529"/>
    <lineage>
        <taxon>Eukaryota</taxon>
        <taxon>Viridiplantae</taxon>
        <taxon>Streptophyta</taxon>
        <taxon>Embryophyta</taxon>
        <taxon>Tracheophyta</taxon>
        <taxon>Spermatophyta</taxon>
        <taxon>Magnoliopsida</taxon>
        <taxon>eudicotyledons</taxon>
        <taxon>Gunneridae</taxon>
        <taxon>Pentapetalae</taxon>
        <taxon>rosids</taxon>
        <taxon>fabids</taxon>
        <taxon>Cucurbitales</taxon>
        <taxon>Cucurbitaceae</taxon>
        <taxon>Benincaseae</taxon>
        <taxon>Citrullus</taxon>
    </lineage>
</organism>
<evidence type="ECO:0000256" key="2">
    <source>
        <dbReference type="SAM" id="Phobius"/>
    </source>
</evidence>
<feature type="compositionally biased region" description="Basic and acidic residues" evidence="1">
    <location>
        <begin position="308"/>
        <end position="327"/>
    </location>
</feature>
<feature type="region of interest" description="Disordered" evidence="1">
    <location>
        <begin position="105"/>
        <end position="342"/>
    </location>
</feature>
<dbReference type="SUPFAM" id="SSF49764">
    <property type="entry name" value="HSP20-like chaperones"/>
    <property type="match status" value="1"/>
</dbReference>
<evidence type="ECO:0000256" key="1">
    <source>
        <dbReference type="SAM" id="MobiDB-lite"/>
    </source>
</evidence>
<feature type="compositionally biased region" description="Pro residues" evidence="1">
    <location>
        <begin position="282"/>
        <end position="293"/>
    </location>
</feature>
<evidence type="ECO:0000313" key="4">
    <source>
        <dbReference type="Proteomes" id="UP001642487"/>
    </source>
</evidence>
<dbReference type="EMBL" id="OZ021745">
    <property type="protein sequence ID" value="CAK9313343.1"/>
    <property type="molecule type" value="Genomic_DNA"/>
</dbReference>
<dbReference type="Proteomes" id="UP001642487">
    <property type="component" value="Chromosome 11"/>
</dbReference>
<keyword evidence="4" id="KW-1185">Reference proteome</keyword>
<dbReference type="CDD" id="cd06464">
    <property type="entry name" value="ACD_sHsps-like"/>
    <property type="match status" value="1"/>
</dbReference>
<keyword evidence="2" id="KW-0812">Transmembrane</keyword>
<accession>A0ABP0Y314</accession>
<feature type="compositionally biased region" description="Basic and acidic residues" evidence="1">
    <location>
        <begin position="243"/>
        <end position="253"/>
    </location>
</feature>
<dbReference type="InterPro" id="IPR008978">
    <property type="entry name" value="HSP20-like_chaperone"/>
</dbReference>